<dbReference type="EMBL" id="MAGO01000005">
    <property type="protein sequence ID" value="OCC15391.1"/>
    <property type="molecule type" value="Genomic_DNA"/>
</dbReference>
<organism evidence="1 2">
    <name type="scientific">Dissulfuribacter thermophilus</name>
    <dbReference type="NCBI Taxonomy" id="1156395"/>
    <lineage>
        <taxon>Bacteria</taxon>
        <taxon>Pseudomonadati</taxon>
        <taxon>Thermodesulfobacteriota</taxon>
        <taxon>Dissulfuribacteria</taxon>
        <taxon>Dissulfuribacterales</taxon>
        <taxon>Dissulfuribacteraceae</taxon>
        <taxon>Dissulfuribacter</taxon>
    </lineage>
</organism>
<evidence type="ECO:0000313" key="2">
    <source>
        <dbReference type="Proteomes" id="UP000093080"/>
    </source>
</evidence>
<keyword evidence="1" id="KW-0547">Nucleotide-binding</keyword>
<dbReference type="SUPFAM" id="SSF52540">
    <property type="entry name" value="P-loop containing nucleoside triphosphate hydrolases"/>
    <property type="match status" value="1"/>
</dbReference>
<gene>
    <name evidence="1" type="ORF">DBT_1138</name>
</gene>
<dbReference type="Proteomes" id="UP000093080">
    <property type="component" value="Unassembled WGS sequence"/>
</dbReference>
<keyword evidence="1" id="KW-0378">Hydrolase</keyword>
<name>A0A1B9F6J7_9BACT</name>
<proteinExistence type="predicted"/>
<comment type="caution">
    <text evidence="1">The sequence shown here is derived from an EMBL/GenBank/DDBJ whole genome shotgun (WGS) entry which is preliminary data.</text>
</comment>
<dbReference type="STRING" id="1156395.DBT_1138"/>
<keyword evidence="2" id="KW-1185">Reference proteome</keyword>
<reference evidence="1 2" key="1">
    <citation type="submission" date="2016-06" db="EMBL/GenBank/DDBJ databases">
        <title>Respiratory ammonification of nitrate coupled to the oxidation of elemental sulfur in deep-sea autotrophic thermophilic bacteria.</title>
        <authorList>
            <person name="Slobodkina G.B."/>
            <person name="Mardanov A.V."/>
            <person name="Ravin N.V."/>
            <person name="Frolova A.A."/>
            <person name="Viryasiv M.B."/>
            <person name="Chernyh N.A."/>
            <person name="Bonch-Osmolovskaya E.A."/>
            <person name="Slobodkin A.I."/>
        </authorList>
    </citation>
    <scope>NUCLEOTIDE SEQUENCE [LARGE SCALE GENOMIC DNA]</scope>
    <source>
        <strain evidence="1 2">S69</strain>
    </source>
</reference>
<accession>A0A1B9F6J7</accession>
<evidence type="ECO:0000313" key="1">
    <source>
        <dbReference type="EMBL" id="OCC15391.1"/>
    </source>
</evidence>
<dbReference type="InterPro" id="IPR027417">
    <property type="entry name" value="P-loop_NTPase"/>
</dbReference>
<dbReference type="AlphaFoldDB" id="A0A1B9F6J7"/>
<protein>
    <submittedName>
        <fullName evidence="1">DEAD/DEAH box helicase, N-terminal</fullName>
    </submittedName>
</protein>
<keyword evidence="1" id="KW-0347">Helicase</keyword>
<dbReference type="Gene3D" id="3.40.50.300">
    <property type="entry name" value="P-loop containing nucleotide triphosphate hydrolases"/>
    <property type="match status" value="1"/>
</dbReference>
<keyword evidence="1" id="KW-0067">ATP-binding</keyword>
<dbReference type="GO" id="GO:0004386">
    <property type="term" value="F:helicase activity"/>
    <property type="evidence" value="ECO:0007669"/>
    <property type="project" value="UniProtKB-KW"/>
</dbReference>
<dbReference type="RefSeq" id="WP_067617403.1">
    <property type="nucleotide sequence ID" value="NZ_MAGO01000005.1"/>
</dbReference>
<sequence>MIPSILAKQICQGLKDFLNTTFPITTPFFHGILERLLEEKGEVFKGPYLNLGLPFRKAEGDREFFPEVPLPYKPYRHQELAFKRLGSKKPASTIIATGTGSGKTESFLWPILDYCYKHWGVKITLINGLKPLPLVVVP</sequence>